<evidence type="ECO:0000313" key="3">
    <source>
        <dbReference type="Proteomes" id="UP001595887"/>
    </source>
</evidence>
<sequence>MSDEKLSQRHEIAIQFVLDDHKRRRDAIHQINLDLAKWLYASLLTLNTGALLSLSNKLGELSPTISGTAAIFFIIGCLNAFALGHNQLLRASQASKFLDESAKKIVSELVPGPTDAELEKKVEKMANEIRAGRKLPVIFGWLSALFFAAGILVIVFATSTQQTKDLDGPLHPKTLEEFIKR</sequence>
<protein>
    <recommendedName>
        <fullName evidence="4">SMODS and SLOG-associating 2TM effector domain-containing protein</fullName>
    </recommendedName>
</protein>
<feature type="transmembrane region" description="Helical" evidence="1">
    <location>
        <begin position="135"/>
        <end position="157"/>
    </location>
</feature>
<organism evidence="2 3">
    <name type="scientific">Sphingorhabdus arenilitoris</name>
    <dbReference type="NCBI Taxonomy" id="1490041"/>
    <lineage>
        <taxon>Bacteria</taxon>
        <taxon>Pseudomonadati</taxon>
        <taxon>Pseudomonadota</taxon>
        <taxon>Alphaproteobacteria</taxon>
        <taxon>Sphingomonadales</taxon>
        <taxon>Sphingomonadaceae</taxon>
        <taxon>Sphingorhabdus</taxon>
    </lineage>
</organism>
<keyword evidence="3" id="KW-1185">Reference proteome</keyword>
<evidence type="ECO:0008006" key="4">
    <source>
        <dbReference type="Google" id="ProtNLM"/>
    </source>
</evidence>
<dbReference type="Proteomes" id="UP001595887">
    <property type="component" value="Unassembled WGS sequence"/>
</dbReference>
<gene>
    <name evidence="2" type="ORF">ACFOWX_12910</name>
</gene>
<accession>A0ABV8RK79</accession>
<dbReference type="EMBL" id="JBHSDH010000013">
    <property type="protein sequence ID" value="MFC4293317.1"/>
    <property type="molecule type" value="Genomic_DNA"/>
</dbReference>
<keyword evidence="1" id="KW-1133">Transmembrane helix</keyword>
<dbReference type="RefSeq" id="WP_381424757.1">
    <property type="nucleotide sequence ID" value="NZ_JBHSDH010000013.1"/>
</dbReference>
<keyword evidence="1" id="KW-0812">Transmembrane</keyword>
<keyword evidence="1" id="KW-0472">Membrane</keyword>
<proteinExistence type="predicted"/>
<comment type="caution">
    <text evidence="2">The sequence shown here is derived from an EMBL/GenBank/DDBJ whole genome shotgun (WGS) entry which is preliminary data.</text>
</comment>
<reference evidence="3" key="1">
    <citation type="journal article" date="2019" name="Int. J. Syst. Evol. Microbiol.">
        <title>The Global Catalogue of Microorganisms (GCM) 10K type strain sequencing project: providing services to taxonomists for standard genome sequencing and annotation.</title>
        <authorList>
            <consortium name="The Broad Institute Genomics Platform"/>
            <consortium name="The Broad Institute Genome Sequencing Center for Infectious Disease"/>
            <person name="Wu L."/>
            <person name="Ma J."/>
        </authorList>
    </citation>
    <scope>NUCLEOTIDE SEQUENCE [LARGE SCALE GENOMIC DNA]</scope>
    <source>
        <strain evidence="3">CECT 8531</strain>
    </source>
</reference>
<name>A0ABV8RK79_9SPHN</name>
<evidence type="ECO:0000256" key="1">
    <source>
        <dbReference type="SAM" id="Phobius"/>
    </source>
</evidence>
<feature type="transmembrane region" description="Helical" evidence="1">
    <location>
        <begin position="61"/>
        <end position="83"/>
    </location>
</feature>
<evidence type="ECO:0000313" key="2">
    <source>
        <dbReference type="EMBL" id="MFC4293317.1"/>
    </source>
</evidence>